<dbReference type="GO" id="GO:0034599">
    <property type="term" value="P:cellular response to oxidative stress"/>
    <property type="evidence" value="ECO:0007669"/>
    <property type="project" value="InterPro"/>
</dbReference>
<evidence type="ECO:0000256" key="6">
    <source>
        <dbReference type="PIRSR" id="PIRSR637944-1"/>
    </source>
</evidence>
<dbReference type="Gene3D" id="3.40.30.10">
    <property type="entry name" value="Glutaredoxin"/>
    <property type="match status" value="1"/>
</dbReference>
<dbReference type="PROSITE" id="PS51352">
    <property type="entry name" value="THIOREDOXIN_2"/>
    <property type="match status" value="1"/>
</dbReference>
<gene>
    <name evidence="8" type="ORF">MKK02DRAFT_41139</name>
</gene>
<dbReference type="GO" id="GO:0005777">
    <property type="term" value="C:peroxisome"/>
    <property type="evidence" value="ECO:0007669"/>
    <property type="project" value="TreeGrafter"/>
</dbReference>
<evidence type="ECO:0000313" key="8">
    <source>
        <dbReference type="EMBL" id="KAI9632827.1"/>
    </source>
</evidence>
<dbReference type="AlphaFoldDB" id="A0AA38H2R0"/>
<dbReference type="GO" id="GO:0045454">
    <property type="term" value="P:cell redox homeostasis"/>
    <property type="evidence" value="ECO:0007669"/>
    <property type="project" value="TreeGrafter"/>
</dbReference>
<evidence type="ECO:0000313" key="9">
    <source>
        <dbReference type="Proteomes" id="UP001164286"/>
    </source>
</evidence>
<dbReference type="PANTHER" id="PTHR10430:SF39">
    <property type="entry name" value="PEROXISOMAL MEMBRANE ASSOCIATED PROTEIN 20"/>
    <property type="match status" value="1"/>
</dbReference>
<dbReference type="InterPro" id="IPR037944">
    <property type="entry name" value="PRX5-like"/>
</dbReference>
<dbReference type="GeneID" id="77730658"/>
<accession>A0AA38H2R0</accession>
<dbReference type="GO" id="GO:0008379">
    <property type="term" value="F:thioredoxin peroxidase activity"/>
    <property type="evidence" value="ECO:0007669"/>
    <property type="project" value="InterPro"/>
</dbReference>
<dbReference type="Pfam" id="PF08534">
    <property type="entry name" value="Redoxin"/>
    <property type="match status" value="1"/>
</dbReference>
<feature type="active site" description="Cysteine sulfenic acid (-SOH) intermediate" evidence="6">
    <location>
        <position position="240"/>
    </location>
</feature>
<keyword evidence="2" id="KW-0575">Peroxidase</keyword>
<dbReference type="Proteomes" id="UP001164286">
    <property type="component" value="Unassembled WGS sequence"/>
</dbReference>
<organism evidence="8 9">
    <name type="scientific">Dioszegia hungarica</name>
    <dbReference type="NCBI Taxonomy" id="4972"/>
    <lineage>
        <taxon>Eukaryota</taxon>
        <taxon>Fungi</taxon>
        <taxon>Dikarya</taxon>
        <taxon>Basidiomycota</taxon>
        <taxon>Agaricomycotina</taxon>
        <taxon>Tremellomycetes</taxon>
        <taxon>Tremellales</taxon>
        <taxon>Bulleribasidiaceae</taxon>
        <taxon>Dioszegia</taxon>
    </lineage>
</organism>
<proteinExistence type="inferred from homology"/>
<reference evidence="8" key="1">
    <citation type="journal article" date="2022" name="G3 (Bethesda)">
        <title>High quality genome of the basidiomycete yeast Dioszegia hungarica PDD-24b-2 isolated from cloud water.</title>
        <authorList>
            <person name="Jarrige D."/>
            <person name="Haridas S."/>
            <person name="Bleykasten-Grosshans C."/>
            <person name="Joly M."/>
            <person name="Nadalig T."/>
            <person name="Sancelme M."/>
            <person name="Vuilleumier S."/>
            <person name="Grigoriev I.V."/>
            <person name="Amato P."/>
            <person name="Bringel F."/>
        </authorList>
    </citation>
    <scope>NUCLEOTIDE SEQUENCE</scope>
    <source>
        <strain evidence="8">PDD-24b-2</strain>
    </source>
</reference>
<keyword evidence="5" id="KW-0676">Redox-active center</keyword>
<name>A0AA38H2R0_9TREE</name>
<evidence type="ECO:0000256" key="5">
    <source>
        <dbReference type="ARBA" id="ARBA00023284"/>
    </source>
</evidence>
<dbReference type="EMBL" id="JAKWFO010000014">
    <property type="protein sequence ID" value="KAI9632827.1"/>
    <property type="molecule type" value="Genomic_DNA"/>
</dbReference>
<keyword evidence="4" id="KW-0560">Oxidoreductase</keyword>
<dbReference type="InterPro" id="IPR013766">
    <property type="entry name" value="Thioredoxin_domain"/>
</dbReference>
<evidence type="ECO:0000256" key="2">
    <source>
        <dbReference type="ARBA" id="ARBA00022559"/>
    </source>
</evidence>
<feature type="domain" description="Thioredoxin" evidence="7">
    <location>
        <begin position="198"/>
        <end position="357"/>
    </location>
</feature>
<dbReference type="GO" id="GO:0042744">
    <property type="term" value="P:hydrogen peroxide catabolic process"/>
    <property type="evidence" value="ECO:0007669"/>
    <property type="project" value="TreeGrafter"/>
</dbReference>
<keyword evidence="9" id="KW-1185">Reference proteome</keyword>
<dbReference type="PANTHER" id="PTHR10430">
    <property type="entry name" value="PEROXIREDOXIN"/>
    <property type="match status" value="1"/>
</dbReference>
<dbReference type="SUPFAM" id="SSF52833">
    <property type="entry name" value="Thioredoxin-like"/>
    <property type="match status" value="1"/>
</dbReference>
<evidence type="ECO:0000259" key="7">
    <source>
        <dbReference type="PROSITE" id="PS51352"/>
    </source>
</evidence>
<dbReference type="GO" id="GO:0005739">
    <property type="term" value="C:mitochondrion"/>
    <property type="evidence" value="ECO:0007669"/>
    <property type="project" value="TreeGrafter"/>
</dbReference>
<evidence type="ECO:0000256" key="4">
    <source>
        <dbReference type="ARBA" id="ARBA00023002"/>
    </source>
</evidence>
<dbReference type="InterPro" id="IPR013740">
    <property type="entry name" value="Redoxin"/>
</dbReference>
<dbReference type="RefSeq" id="XP_052942604.1">
    <property type="nucleotide sequence ID" value="XM_053091453.1"/>
</dbReference>
<evidence type="ECO:0000256" key="1">
    <source>
        <dbReference type="ARBA" id="ARBA00010505"/>
    </source>
</evidence>
<comment type="caution">
    <text evidence="8">The sequence shown here is derived from an EMBL/GenBank/DDBJ whole genome shotgun (WGS) entry which is preliminary data.</text>
</comment>
<sequence>MRLALLGTVAAVCLSTLALIVALALDLAILIASSPDFTAPPSNWPRQLPLNPPVRRAQRAKAKRLDPAPAAARASGSAILFTFRYCVDYFGDFTYLRALPFRATVQEAVDLCAAEQLVDDSSGGQFGVEGDEMNAGDGRPGTYWCYTTISAEPRRYTLVAPRITSRSLSTTPKMASIVQAAASTAHSAFASLASASPVKAGDKVPDVEIRINDMEDKVNFSKLTGKNVLVLVPGAFSPTCSSQVPSYIDSYAEYTKKGVKDVYVVTVNDMFVVKAWKQQMLAEAKKESETSVKFAADDAGTLAHALGLVLDAQAIFGGPRLKRGAIVIEDGLVKSVVVEENPGAVSVSHADEVLKHL</sequence>
<keyword evidence="3" id="KW-0049">Antioxidant</keyword>
<comment type="similarity">
    <text evidence="1">Belongs to the peroxiredoxin family. Prx5 subfamily.</text>
</comment>
<evidence type="ECO:0000256" key="3">
    <source>
        <dbReference type="ARBA" id="ARBA00022862"/>
    </source>
</evidence>
<protein>
    <submittedName>
        <fullName evidence="8">Redoxin-domain-containing protein</fullName>
    </submittedName>
</protein>
<dbReference type="CDD" id="cd03013">
    <property type="entry name" value="PRX5_like"/>
    <property type="match status" value="1"/>
</dbReference>
<dbReference type="GO" id="GO:0005829">
    <property type="term" value="C:cytosol"/>
    <property type="evidence" value="ECO:0007669"/>
    <property type="project" value="TreeGrafter"/>
</dbReference>
<dbReference type="InterPro" id="IPR036249">
    <property type="entry name" value="Thioredoxin-like_sf"/>
</dbReference>